<gene>
    <name evidence="2" type="ORF">C0Z20_10685</name>
</gene>
<evidence type="ECO:0000313" key="3">
    <source>
        <dbReference type="Proteomes" id="UP000235777"/>
    </source>
</evidence>
<dbReference type="CDD" id="cd03193">
    <property type="entry name" value="GST_C_Metaxin"/>
    <property type="match status" value="1"/>
</dbReference>
<keyword evidence="2" id="KW-0808">Transferase</keyword>
<dbReference type="SFLD" id="SFLDS00019">
    <property type="entry name" value="Glutathione_Transferase_(cytos"/>
    <property type="match status" value="1"/>
</dbReference>
<organism evidence="2 3">
    <name type="scientific">Trinickia symbiotica</name>
    <dbReference type="NCBI Taxonomy" id="863227"/>
    <lineage>
        <taxon>Bacteria</taxon>
        <taxon>Pseudomonadati</taxon>
        <taxon>Pseudomonadota</taxon>
        <taxon>Betaproteobacteria</taxon>
        <taxon>Burkholderiales</taxon>
        <taxon>Burkholderiaceae</taxon>
        <taxon>Trinickia</taxon>
    </lineage>
</organism>
<keyword evidence="3" id="KW-1185">Reference proteome</keyword>
<dbReference type="SUPFAM" id="SSF52833">
    <property type="entry name" value="Thioredoxin-like"/>
    <property type="match status" value="1"/>
</dbReference>
<dbReference type="PANTHER" id="PTHR12289">
    <property type="entry name" value="METAXIN RELATED"/>
    <property type="match status" value="1"/>
</dbReference>
<feature type="domain" description="GST N-terminal" evidence="1">
    <location>
        <begin position="1"/>
        <end position="78"/>
    </location>
</feature>
<dbReference type="AlphaFoldDB" id="A0A2N7X498"/>
<dbReference type="InterPro" id="IPR036249">
    <property type="entry name" value="Thioredoxin-like_sf"/>
</dbReference>
<sequence>MPTLYSYPNLFGVADNNPFGLKVYAFMRLCALGFEHGHILDPKHAPRGQLPYLADGDKAIGDSDTIIAYLKRKHGLRIDSALSPGQANLDFLVRRTLDDLYWPMSFSRWRDERFRPKFFNAFMAAHPEVAASDLEAASEYNRLRYYYQGIGRYEPEQVYERGIGDLRVVADLLGDSGFVFGPEPASVDAAIYGFVANIYFYEIDTPLKQYVLSRRNLVRHCEAIHERIDSR</sequence>
<dbReference type="SUPFAM" id="SSF47616">
    <property type="entry name" value="GST C-terminal domain-like"/>
    <property type="match status" value="1"/>
</dbReference>
<dbReference type="Pfam" id="PF17172">
    <property type="entry name" value="GST_N_4"/>
    <property type="match status" value="1"/>
</dbReference>
<accession>A0A2N7X498</accession>
<dbReference type="PROSITE" id="PS50404">
    <property type="entry name" value="GST_NTER"/>
    <property type="match status" value="1"/>
</dbReference>
<dbReference type="EMBL" id="PNYC01000006">
    <property type="protein sequence ID" value="PMS36576.1"/>
    <property type="molecule type" value="Genomic_DNA"/>
</dbReference>
<name>A0A2N7X498_9BURK</name>
<dbReference type="Pfam" id="PF17171">
    <property type="entry name" value="GST_C_6"/>
    <property type="match status" value="1"/>
</dbReference>
<dbReference type="InterPro" id="IPR036282">
    <property type="entry name" value="Glutathione-S-Trfase_C_sf"/>
</dbReference>
<dbReference type="Gene3D" id="3.40.30.10">
    <property type="entry name" value="Glutaredoxin"/>
    <property type="match status" value="1"/>
</dbReference>
<proteinExistence type="predicted"/>
<dbReference type="InterPro" id="IPR050931">
    <property type="entry name" value="Mito_Protein_Transport_Metaxin"/>
</dbReference>
<dbReference type="InterPro" id="IPR012336">
    <property type="entry name" value="Thioredoxin-like_fold"/>
</dbReference>
<dbReference type="RefSeq" id="WP_102606817.1">
    <property type="nucleotide sequence ID" value="NZ_PNYC01000006.1"/>
</dbReference>
<dbReference type="SFLD" id="SFLDG01180">
    <property type="entry name" value="SUF1"/>
    <property type="match status" value="1"/>
</dbReference>
<dbReference type="GO" id="GO:0016740">
    <property type="term" value="F:transferase activity"/>
    <property type="evidence" value="ECO:0007669"/>
    <property type="project" value="UniProtKB-KW"/>
</dbReference>
<dbReference type="InterPro" id="IPR033468">
    <property type="entry name" value="Metaxin_GST"/>
</dbReference>
<comment type="caution">
    <text evidence="2">The sequence shown here is derived from an EMBL/GenBank/DDBJ whole genome shotgun (WGS) entry which is preliminary data.</text>
</comment>
<dbReference type="InterPro" id="IPR026928">
    <property type="entry name" value="FAX/IsoI-like"/>
</dbReference>
<evidence type="ECO:0000259" key="1">
    <source>
        <dbReference type="PROSITE" id="PS50404"/>
    </source>
</evidence>
<reference evidence="2 3" key="1">
    <citation type="submission" date="2018-01" db="EMBL/GenBank/DDBJ databases">
        <title>Whole genome analyses suggest that Burkholderia sensu lato contains two further novel genera in the rhizoxinica-symbiotica group Mycetohabitans gen. nov., and Trinickia gen. nov.: implications for the evolution of diazotrophy and nodulation in the Burkholderiaceae.</title>
        <authorList>
            <person name="Estrada-de los Santos P."/>
            <person name="Palmer M."/>
            <person name="Chavez-Ramirez B."/>
            <person name="Beukes C."/>
            <person name="Steenkamp E.T."/>
            <person name="Hirsch A.M."/>
            <person name="Manyaka P."/>
            <person name="Maluk M."/>
            <person name="Lafos M."/>
            <person name="Crook M."/>
            <person name="Gross E."/>
            <person name="Simon M.F."/>
            <person name="Bueno dos Reis Junior F."/>
            <person name="Poole P.S."/>
            <person name="Venter S.N."/>
            <person name="James E.K."/>
        </authorList>
    </citation>
    <scope>NUCLEOTIDE SEQUENCE [LARGE SCALE GENOMIC DNA]</scope>
    <source>
        <strain evidence="2 3">JPY 581</strain>
    </source>
</reference>
<protein>
    <submittedName>
        <fullName evidence="2">Glutathione S-transferase</fullName>
    </submittedName>
</protein>
<dbReference type="SFLD" id="SFLDG01200">
    <property type="entry name" value="SUF1.1"/>
    <property type="match status" value="1"/>
</dbReference>
<dbReference type="PANTHER" id="PTHR12289:SF41">
    <property type="entry name" value="FAILED AXON CONNECTIONS-RELATED"/>
    <property type="match status" value="1"/>
</dbReference>
<evidence type="ECO:0000313" key="2">
    <source>
        <dbReference type="EMBL" id="PMS36576.1"/>
    </source>
</evidence>
<dbReference type="Proteomes" id="UP000235777">
    <property type="component" value="Unassembled WGS sequence"/>
</dbReference>
<dbReference type="InterPro" id="IPR004045">
    <property type="entry name" value="Glutathione_S-Trfase_N"/>
</dbReference>
<dbReference type="InterPro" id="IPR040079">
    <property type="entry name" value="Glutathione_S-Trfase"/>
</dbReference>